<dbReference type="Gene3D" id="3.90.1300.10">
    <property type="entry name" value="Amidase signature (AS) domain"/>
    <property type="match status" value="1"/>
</dbReference>
<dbReference type="SUPFAM" id="SSF75304">
    <property type="entry name" value="Amidase signature (AS) enzymes"/>
    <property type="match status" value="1"/>
</dbReference>
<evidence type="ECO:0000313" key="3">
    <source>
        <dbReference type="Proteomes" id="UP001558652"/>
    </source>
</evidence>
<sequence>MEEARRVDRTIRDGDHPPEYWESEKPLFGIPVTIKESLAVKGMPGGWLESVGLDRKAAEDAEAVANLRASGAVPILVSATPQLCLFLETFNSVQGTSCNPFDSSRTPGGSSGGEGALVGSAASLAGLGTDIIGSIRVPAFFCGVFGHKPSPGIISVKGHRPTCRDEDWDKYLTAGPLCRYAEDLPLILKAVAPKATQILKLDQPVDIRKIRVFFMEEDDGPMTHRVDEEIKISIRKAVEHLSKVCEVQPQEIKFREFHDTLEAVFTLMLRMKSPTNIFQKSSDPEVITICLAIQPAEAGYTISFYFQKTFGKQIL</sequence>
<accession>A0ABD0XXC3</accession>
<dbReference type="Pfam" id="PF01425">
    <property type="entry name" value="Amidase"/>
    <property type="match status" value="1"/>
</dbReference>
<evidence type="ECO:0000259" key="1">
    <source>
        <dbReference type="Pfam" id="PF01425"/>
    </source>
</evidence>
<organism evidence="2 3">
    <name type="scientific">Ranatra chinensis</name>
    <dbReference type="NCBI Taxonomy" id="642074"/>
    <lineage>
        <taxon>Eukaryota</taxon>
        <taxon>Metazoa</taxon>
        <taxon>Ecdysozoa</taxon>
        <taxon>Arthropoda</taxon>
        <taxon>Hexapoda</taxon>
        <taxon>Insecta</taxon>
        <taxon>Pterygota</taxon>
        <taxon>Neoptera</taxon>
        <taxon>Paraneoptera</taxon>
        <taxon>Hemiptera</taxon>
        <taxon>Heteroptera</taxon>
        <taxon>Panheteroptera</taxon>
        <taxon>Nepomorpha</taxon>
        <taxon>Nepidae</taxon>
        <taxon>Ranatrinae</taxon>
        <taxon>Ranatra</taxon>
    </lineage>
</organism>
<feature type="domain" description="Amidase" evidence="1">
    <location>
        <begin position="22"/>
        <end position="277"/>
    </location>
</feature>
<comment type="caution">
    <text evidence="2">The sequence shown here is derived from an EMBL/GenBank/DDBJ whole genome shotgun (WGS) entry which is preliminary data.</text>
</comment>
<dbReference type="InterPro" id="IPR023631">
    <property type="entry name" value="Amidase_dom"/>
</dbReference>
<dbReference type="Proteomes" id="UP001558652">
    <property type="component" value="Unassembled WGS sequence"/>
</dbReference>
<reference evidence="2 3" key="1">
    <citation type="submission" date="2024-07" db="EMBL/GenBank/DDBJ databases">
        <title>Chromosome-level genome assembly of the water stick insect Ranatra chinensis (Heteroptera: Nepidae).</title>
        <authorList>
            <person name="Liu X."/>
        </authorList>
    </citation>
    <scope>NUCLEOTIDE SEQUENCE [LARGE SCALE GENOMIC DNA]</scope>
    <source>
        <strain evidence="2">Cailab_2021Rc</strain>
        <tissue evidence="2">Muscle</tissue>
    </source>
</reference>
<dbReference type="InterPro" id="IPR036928">
    <property type="entry name" value="AS_sf"/>
</dbReference>
<dbReference type="PANTHER" id="PTHR43372">
    <property type="entry name" value="FATTY-ACID AMIDE HYDROLASE"/>
    <property type="match status" value="1"/>
</dbReference>
<evidence type="ECO:0000313" key="2">
    <source>
        <dbReference type="EMBL" id="KAL1115912.1"/>
    </source>
</evidence>
<keyword evidence="3" id="KW-1185">Reference proteome</keyword>
<dbReference type="InterPro" id="IPR052739">
    <property type="entry name" value="FAAH2"/>
</dbReference>
<proteinExistence type="predicted"/>
<dbReference type="PANTHER" id="PTHR43372:SF3">
    <property type="entry name" value="AT07710P-RELATED"/>
    <property type="match status" value="1"/>
</dbReference>
<dbReference type="AlphaFoldDB" id="A0ABD0XXC3"/>
<name>A0ABD0XXC3_9HEMI</name>
<gene>
    <name evidence="2" type="ORF">AAG570_006201</name>
</gene>
<protein>
    <recommendedName>
        <fullName evidence="1">Amidase domain-containing protein</fullName>
    </recommendedName>
</protein>
<dbReference type="EMBL" id="JBFDAA010000019">
    <property type="protein sequence ID" value="KAL1115912.1"/>
    <property type="molecule type" value="Genomic_DNA"/>
</dbReference>